<feature type="domain" description="ApeA N-terminal" evidence="2">
    <location>
        <begin position="6"/>
        <end position="275"/>
    </location>
</feature>
<dbReference type="InterPro" id="IPR041229">
    <property type="entry name" value="HEPN_Apea"/>
</dbReference>
<organism evidence="3 4">
    <name type="scientific">Halococcus thailandensis JCM 13552</name>
    <dbReference type="NCBI Taxonomy" id="1227457"/>
    <lineage>
        <taxon>Archaea</taxon>
        <taxon>Methanobacteriati</taxon>
        <taxon>Methanobacteriota</taxon>
        <taxon>Stenosarchaea group</taxon>
        <taxon>Halobacteria</taxon>
        <taxon>Halobacteriales</taxon>
        <taxon>Halococcaceae</taxon>
        <taxon>Halococcus</taxon>
    </lineage>
</organism>
<dbReference type="PATRIC" id="fig|1227457.3.peg.67"/>
<dbReference type="RefSeq" id="WP_007736433.1">
    <property type="nucleotide sequence ID" value="NZ_AOMF01000015.1"/>
</dbReference>
<proteinExistence type="predicted"/>
<evidence type="ECO:0000313" key="3">
    <source>
        <dbReference type="EMBL" id="EMA56815.1"/>
    </source>
</evidence>
<evidence type="ECO:0000313" key="4">
    <source>
        <dbReference type="Proteomes" id="UP000011680"/>
    </source>
</evidence>
<dbReference type="Pfam" id="PF18739">
    <property type="entry name" value="HEPN_Apea"/>
    <property type="match status" value="1"/>
</dbReference>
<dbReference type="AlphaFoldDB" id="M0NJF7"/>
<keyword evidence="4" id="KW-1185">Reference proteome</keyword>
<name>M0NJF7_9EURY</name>
<dbReference type="InterPro" id="IPR041223">
    <property type="entry name" value="ApeA_NTD"/>
</dbReference>
<dbReference type="EMBL" id="AOMF01000015">
    <property type="protein sequence ID" value="EMA56815.1"/>
    <property type="molecule type" value="Genomic_DNA"/>
</dbReference>
<reference evidence="3 4" key="1">
    <citation type="journal article" date="2014" name="PLoS Genet.">
        <title>Phylogenetically driven sequencing of extremely halophilic archaea reveals strategies for static and dynamic osmo-response.</title>
        <authorList>
            <person name="Becker E.A."/>
            <person name="Seitzer P.M."/>
            <person name="Tritt A."/>
            <person name="Larsen D."/>
            <person name="Krusor M."/>
            <person name="Yao A.I."/>
            <person name="Wu D."/>
            <person name="Madern D."/>
            <person name="Eisen J.A."/>
            <person name="Darling A.E."/>
            <person name="Facciotti M.T."/>
        </authorList>
    </citation>
    <scope>NUCLEOTIDE SEQUENCE [LARGE SCALE GENOMIC DNA]</scope>
    <source>
        <strain evidence="3 4">JCM 13552</strain>
    </source>
</reference>
<accession>M0NJF7</accession>
<feature type="domain" description="Apea-like HEPN" evidence="1">
    <location>
        <begin position="305"/>
        <end position="435"/>
    </location>
</feature>
<dbReference type="OrthoDB" id="340705at2157"/>
<sequence length="462" mass="52497">MDAQTFKGKWWSPNSPDEKVPGIVEYHPEEGEVDLFGTLVESEEDDEEAHFMEMDLEDHVEGFLLGETIESKLVTITDAVPVNISRPSIGNEAGHPNSVYKFTRVYTGGHFEEEPEFNQVSFGFNGLAEWFGESRIEHEVSDEDGIRSRYGVKEPKTVEIKLRDAELTFFVGTTVSSSVTATELEDSVRVNIIPDEPLPFPELSNRYINPLQRYLALATATPVQPTDVSGMVGEDTWIKVFSNIPSHAPADRSVSRASMLFRPDDVNLENSLQHWFQDEGQAEYLFNFYFGTIYNSHLFLEHQFLSLAVAIESYFSHRYPDFKIMEKDAYRDLRKSLVSEIPNGLEVKERIQNLLQSIGNLPSFKDKLEMVVEEERSVLTLLVDVDETLSTATTIRHDLAHGLGEDYSTEELVKTRYKLQIIIECILLDIAGVEDKHKAQVLYSNYQGADFLSVDKEVKSDE</sequence>
<dbReference type="Proteomes" id="UP000011680">
    <property type="component" value="Unassembled WGS sequence"/>
</dbReference>
<evidence type="ECO:0000259" key="1">
    <source>
        <dbReference type="Pfam" id="PF18739"/>
    </source>
</evidence>
<comment type="caution">
    <text evidence="3">The sequence shown here is derived from an EMBL/GenBank/DDBJ whole genome shotgun (WGS) entry which is preliminary data.</text>
</comment>
<dbReference type="eggNOG" id="arCOG09518">
    <property type="taxonomic scope" value="Archaea"/>
</dbReference>
<protein>
    <submittedName>
        <fullName evidence="3">Uncharacterized protein</fullName>
    </submittedName>
</protein>
<evidence type="ECO:0000259" key="2">
    <source>
        <dbReference type="Pfam" id="PF18862"/>
    </source>
</evidence>
<dbReference type="Pfam" id="PF18862">
    <property type="entry name" value="ApeA_NTD1"/>
    <property type="match status" value="1"/>
</dbReference>
<gene>
    <name evidence="3" type="ORF">C451_00375</name>
</gene>